<evidence type="ECO:0000256" key="1">
    <source>
        <dbReference type="SAM" id="Phobius"/>
    </source>
</evidence>
<dbReference type="PANTHER" id="PTHR22911:SF103">
    <property type="entry name" value="BLR2811 PROTEIN"/>
    <property type="match status" value="1"/>
</dbReference>
<dbReference type="PANTHER" id="PTHR22911">
    <property type="entry name" value="ACYL-MALONYL CONDENSING ENZYME-RELATED"/>
    <property type="match status" value="1"/>
</dbReference>
<proteinExistence type="predicted"/>
<evidence type="ECO:0000313" key="3">
    <source>
        <dbReference type="EMBL" id="CTQ68243.1"/>
    </source>
</evidence>
<accession>A0A0M7A3D5</accession>
<feature type="transmembrane region" description="Helical" evidence="1">
    <location>
        <begin position="69"/>
        <end position="86"/>
    </location>
</feature>
<feature type="transmembrane region" description="Helical" evidence="1">
    <location>
        <begin position="172"/>
        <end position="193"/>
    </location>
</feature>
<feature type="transmembrane region" description="Helical" evidence="1">
    <location>
        <begin position="92"/>
        <end position="110"/>
    </location>
</feature>
<dbReference type="GeneID" id="97669142"/>
<organism evidence="3 4">
    <name type="scientific">Roseibium album</name>
    <dbReference type="NCBI Taxonomy" id="311410"/>
    <lineage>
        <taxon>Bacteria</taxon>
        <taxon>Pseudomonadati</taxon>
        <taxon>Pseudomonadota</taxon>
        <taxon>Alphaproteobacteria</taxon>
        <taxon>Hyphomicrobiales</taxon>
        <taxon>Stappiaceae</taxon>
        <taxon>Roseibium</taxon>
    </lineage>
</organism>
<dbReference type="SUPFAM" id="SSF103481">
    <property type="entry name" value="Multidrug resistance efflux transporter EmrE"/>
    <property type="match status" value="2"/>
</dbReference>
<feature type="transmembrane region" description="Helical" evidence="1">
    <location>
        <begin position="256"/>
        <end position="273"/>
    </location>
</feature>
<protein>
    <submittedName>
        <fullName evidence="3">Carboxylate/amino acid/amine transporter</fullName>
    </submittedName>
</protein>
<dbReference type="GO" id="GO:0016020">
    <property type="term" value="C:membrane"/>
    <property type="evidence" value="ECO:0007669"/>
    <property type="project" value="InterPro"/>
</dbReference>
<dbReference type="EMBL" id="CXWC01000003">
    <property type="protein sequence ID" value="CTQ68243.1"/>
    <property type="molecule type" value="Genomic_DNA"/>
</dbReference>
<name>A0A0M7A3D5_9HYPH</name>
<dbReference type="AlphaFoldDB" id="A0A0M7A3D5"/>
<feature type="transmembrane region" description="Helical" evidence="1">
    <location>
        <begin position="230"/>
        <end position="250"/>
    </location>
</feature>
<keyword evidence="1" id="KW-0472">Membrane</keyword>
<feature type="transmembrane region" description="Helical" evidence="1">
    <location>
        <begin position="119"/>
        <end position="137"/>
    </location>
</feature>
<feature type="domain" description="EamA" evidence="2">
    <location>
        <begin position="2"/>
        <end position="133"/>
    </location>
</feature>
<reference evidence="4" key="1">
    <citation type="submission" date="2015-07" db="EMBL/GenBank/DDBJ databases">
        <authorList>
            <person name="Rodrigo-Torres Lidia"/>
            <person name="Arahal R.David."/>
        </authorList>
    </citation>
    <scope>NUCLEOTIDE SEQUENCE [LARGE SCALE GENOMIC DNA]</scope>
    <source>
        <strain evidence="4">CECT 5096</strain>
    </source>
</reference>
<feature type="domain" description="EamA" evidence="2">
    <location>
        <begin position="145"/>
        <end position="267"/>
    </location>
</feature>
<dbReference type="InterPro" id="IPR000620">
    <property type="entry name" value="EamA_dom"/>
</dbReference>
<evidence type="ECO:0000313" key="4">
    <source>
        <dbReference type="Proteomes" id="UP000049983"/>
    </source>
</evidence>
<dbReference type="Pfam" id="PF00892">
    <property type="entry name" value="EamA"/>
    <property type="match status" value="2"/>
</dbReference>
<dbReference type="InterPro" id="IPR037185">
    <property type="entry name" value="EmrE-like"/>
</dbReference>
<dbReference type="Proteomes" id="UP000049983">
    <property type="component" value="Unassembled WGS sequence"/>
</dbReference>
<feature type="transmembrane region" description="Helical" evidence="1">
    <location>
        <begin position="143"/>
        <end position="160"/>
    </location>
</feature>
<gene>
    <name evidence="3" type="ORF">LA5096_01728</name>
</gene>
<feature type="transmembrane region" description="Helical" evidence="1">
    <location>
        <begin position="199"/>
        <end position="223"/>
    </location>
</feature>
<keyword evidence="4" id="KW-1185">Reference proteome</keyword>
<dbReference type="RefSeq" id="WP_082442548.1">
    <property type="nucleotide sequence ID" value="NZ_CXWA01000007.1"/>
</dbReference>
<dbReference type="OrthoDB" id="9807937at2"/>
<feature type="transmembrane region" description="Helical" evidence="1">
    <location>
        <begin position="31"/>
        <end position="49"/>
    </location>
</feature>
<keyword evidence="1" id="KW-1133">Transmembrane helix</keyword>
<keyword evidence="1" id="KW-0812">Transmembrane</keyword>
<evidence type="ECO:0000259" key="2">
    <source>
        <dbReference type="Pfam" id="PF00892"/>
    </source>
</evidence>
<sequence length="286" mass="30257">MRGIALMATGMFMFSAVDTMAKFLTDTIHPFQIVWCRQLGLLIGVFILVGLRGRSVLVSANPKLQIGRGALAAVSATLFIIGVKFVPLADAVAITFVAPFMVTVLGALVLREPVGIRRWTAVIIGFVGTLIVIRPGLGVLHPAAGLLVIAASAFALRQILSRILAGGDGAATTVAYTAIVSCALLTVPMLFVWETPDTGLEIALLVAMAVLAAFGETLVIMALDAAQAVVVAPLQYSLLIWGTIYGYLVFGQLPDAWTWLGALVIVATGIYTLNRERLALRRAGKV</sequence>